<dbReference type="Gene3D" id="2.40.30.170">
    <property type="match status" value="1"/>
</dbReference>
<evidence type="ECO:0000313" key="8">
    <source>
        <dbReference type="EMBL" id="MBN7769722.1"/>
    </source>
</evidence>
<dbReference type="InterPro" id="IPR058626">
    <property type="entry name" value="MdtA-like_b-barrel"/>
</dbReference>
<dbReference type="Gene3D" id="2.40.420.20">
    <property type="match status" value="1"/>
</dbReference>
<dbReference type="Pfam" id="PF25876">
    <property type="entry name" value="HH_MFP_RND"/>
    <property type="match status" value="1"/>
</dbReference>
<dbReference type="PANTHER" id="PTHR30158">
    <property type="entry name" value="ACRA/E-RELATED COMPONENT OF DRUG EFFLUX TRANSPORTER"/>
    <property type="match status" value="1"/>
</dbReference>
<evidence type="ECO:0000259" key="5">
    <source>
        <dbReference type="Pfam" id="PF25917"/>
    </source>
</evidence>
<dbReference type="InterPro" id="IPR058624">
    <property type="entry name" value="MdtA-like_HH"/>
</dbReference>
<dbReference type="Pfam" id="PF25944">
    <property type="entry name" value="Beta-barrel_RND"/>
    <property type="match status" value="1"/>
</dbReference>
<dbReference type="EMBL" id="JAFKDB010000008">
    <property type="protein sequence ID" value="MBN7769722.1"/>
    <property type="molecule type" value="Genomic_DNA"/>
</dbReference>
<comment type="similarity">
    <text evidence="2">Belongs to the membrane fusion protein (MFP) (TC 8.A.1) family.</text>
</comment>
<name>A0ABS3BG78_9GAMM</name>
<dbReference type="InterPro" id="IPR006143">
    <property type="entry name" value="RND_pump_MFP"/>
</dbReference>
<evidence type="ECO:0000259" key="6">
    <source>
        <dbReference type="Pfam" id="PF25944"/>
    </source>
</evidence>
<comment type="subcellular location">
    <subcellularLocation>
        <location evidence="1">Cell inner membrane</location>
        <topology evidence="1">Lipid-anchor</topology>
    </subcellularLocation>
</comment>
<evidence type="ECO:0000313" key="9">
    <source>
        <dbReference type="Proteomes" id="UP000664344"/>
    </source>
</evidence>
<proteinExistence type="inferred from homology"/>
<dbReference type="Pfam" id="PF25967">
    <property type="entry name" value="RND-MFP_C"/>
    <property type="match status" value="1"/>
</dbReference>
<evidence type="ECO:0000256" key="2">
    <source>
        <dbReference type="ARBA" id="ARBA00009477"/>
    </source>
</evidence>
<keyword evidence="9" id="KW-1185">Reference proteome</keyword>
<comment type="caution">
    <text evidence="8">The sequence shown here is derived from an EMBL/GenBank/DDBJ whole genome shotgun (WGS) entry which is preliminary data.</text>
</comment>
<dbReference type="Pfam" id="PF25917">
    <property type="entry name" value="BSH_RND"/>
    <property type="match status" value="1"/>
</dbReference>
<dbReference type="SUPFAM" id="SSF111369">
    <property type="entry name" value="HlyD-like secretion proteins"/>
    <property type="match status" value="1"/>
</dbReference>
<feature type="domain" description="Multidrug resistance protein MdtA-like beta-barrel" evidence="6">
    <location>
        <begin position="223"/>
        <end position="306"/>
    </location>
</feature>
<gene>
    <name evidence="8" type="ORF">JYP53_07395</name>
</gene>
<dbReference type="RefSeq" id="WP_206557129.1">
    <property type="nucleotide sequence ID" value="NZ_JAFKDB010000008.1"/>
</dbReference>
<dbReference type="Gene3D" id="1.10.287.470">
    <property type="entry name" value="Helix hairpin bin"/>
    <property type="match status" value="1"/>
</dbReference>
<feature type="domain" description="Multidrug resistance protein MdtA-like barrel-sandwich hybrid" evidence="5">
    <location>
        <begin position="75"/>
        <end position="210"/>
    </location>
</feature>
<reference evidence="8 9" key="1">
    <citation type="submission" date="2021-02" db="EMBL/GenBank/DDBJ databases">
        <title>PHA producing bacteria isolated from coastal sediment in Guangdong, Shenzhen.</title>
        <authorList>
            <person name="Zheng W."/>
            <person name="Yu S."/>
            <person name="Huang Y."/>
        </authorList>
    </citation>
    <scope>NUCLEOTIDE SEQUENCE [LARGE SCALE GENOMIC DNA]</scope>
    <source>
        <strain evidence="8 9">TN21-5</strain>
    </source>
</reference>
<dbReference type="NCBIfam" id="TIGR01730">
    <property type="entry name" value="RND_mfp"/>
    <property type="match status" value="1"/>
</dbReference>
<protein>
    <submittedName>
        <fullName evidence="8">Efflux RND transporter periplasmic adaptor subunit</fullName>
    </submittedName>
</protein>
<keyword evidence="3" id="KW-0175">Coiled coil</keyword>
<organism evidence="8 9">
    <name type="scientific">Marinobacter daepoensis</name>
    <dbReference type="NCBI Taxonomy" id="262077"/>
    <lineage>
        <taxon>Bacteria</taxon>
        <taxon>Pseudomonadati</taxon>
        <taxon>Pseudomonadota</taxon>
        <taxon>Gammaproteobacteria</taxon>
        <taxon>Pseudomonadales</taxon>
        <taxon>Marinobacteraceae</taxon>
        <taxon>Marinobacter</taxon>
    </lineage>
</organism>
<feature type="domain" description="Multidrug resistance protein MdtA-like alpha-helical hairpin" evidence="4">
    <location>
        <begin position="117"/>
        <end position="184"/>
    </location>
</feature>
<accession>A0ABS3BG78</accession>
<evidence type="ECO:0000259" key="7">
    <source>
        <dbReference type="Pfam" id="PF25967"/>
    </source>
</evidence>
<evidence type="ECO:0000259" key="4">
    <source>
        <dbReference type="Pfam" id="PF25876"/>
    </source>
</evidence>
<evidence type="ECO:0000256" key="3">
    <source>
        <dbReference type="ARBA" id="ARBA00023054"/>
    </source>
</evidence>
<dbReference type="Proteomes" id="UP000664344">
    <property type="component" value="Unassembled WGS sequence"/>
</dbReference>
<feature type="domain" description="Multidrug resistance protein MdtA-like C-terminal permuted SH3" evidence="7">
    <location>
        <begin position="313"/>
        <end position="374"/>
    </location>
</feature>
<dbReference type="Gene3D" id="2.40.50.100">
    <property type="match status" value="1"/>
</dbReference>
<sequence>MKTNRRNNASNRSGMTFSPRRLGLPIALLCASLLSGCAEEKSVAPPAVPVHVMTLAPQDIELFERFTGQVSSQQEVQLRARVSGVLLEKHFEDGAYVKQGDLLFTIDDRDLKARVLEAEASLDAARSDYERARLDVERYEPLLETQAIARQVYDNAYATMSAARSRIENGKALVEQARLAVEYASIVSPVSGRIGAAEVDIGDLITAGSSLLAEVSTTDMSRVEFSVSEPKLIEYERRHGNIDNGARDKQVPVSLYLSDGTLYGHPGVINFSDRALNPSTGTIRMRADFPNPEGTLRPGMFARIELVTETRENVLAVPDKAVEQLLNSYRVTTVDEEDIARKVEVAIGPRQQGLWIIEDGLNAGDRIVVEGIQKARDGVLVDVLDQSAADSGKQQ</sequence>
<evidence type="ECO:0000256" key="1">
    <source>
        <dbReference type="ARBA" id="ARBA00004519"/>
    </source>
</evidence>
<dbReference type="InterPro" id="IPR058627">
    <property type="entry name" value="MdtA-like_C"/>
</dbReference>
<dbReference type="InterPro" id="IPR058625">
    <property type="entry name" value="MdtA-like_BSH"/>
</dbReference>